<dbReference type="GO" id="GO:0006935">
    <property type="term" value="P:chemotaxis"/>
    <property type="evidence" value="ECO:0007669"/>
    <property type="project" value="InterPro"/>
</dbReference>
<evidence type="ECO:0000313" key="2">
    <source>
        <dbReference type="EMBL" id="GGX44285.1"/>
    </source>
</evidence>
<dbReference type="EMBL" id="BMXR01000002">
    <property type="protein sequence ID" value="GGX44285.1"/>
    <property type="molecule type" value="Genomic_DNA"/>
</dbReference>
<gene>
    <name evidence="2" type="primary">pilI</name>
    <name evidence="2" type="ORF">GCM10007392_08840</name>
</gene>
<dbReference type="Proteomes" id="UP000626148">
    <property type="component" value="Unassembled WGS sequence"/>
</dbReference>
<protein>
    <submittedName>
        <fullName evidence="2">Protein PilI</fullName>
    </submittedName>
</protein>
<dbReference type="Gene3D" id="2.40.50.180">
    <property type="entry name" value="CheA-289, Domain 4"/>
    <property type="match status" value="1"/>
</dbReference>
<dbReference type="RefSeq" id="WP_189607285.1">
    <property type="nucleotide sequence ID" value="NZ_BMXR01000002.1"/>
</dbReference>
<dbReference type="GO" id="GO:0007165">
    <property type="term" value="P:signal transduction"/>
    <property type="evidence" value="ECO:0007669"/>
    <property type="project" value="InterPro"/>
</dbReference>
<reference evidence="2" key="1">
    <citation type="journal article" date="2014" name="Int. J. Syst. Evol. Microbiol.">
        <title>Complete genome sequence of Corynebacterium casei LMG S-19264T (=DSM 44701T), isolated from a smear-ripened cheese.</title>
        <authorList>
            <consortium name="US DOE Joint Genome Institute (JGI-PGF)"/>
            <person name="Walter F."/>
            <person name="Albersmeier A."/>
            <person name="Kalinowski J."/>
            <person name="Ruckert C."/>
        </authorList>
    </citation>
    <scope>NUCLEOTIDE SEQUENCE</scope>
    <source>
        <strain evidence="2">KCTC 22169</strain>
    </source>
</reference>
<keyword evidence="3" id="KW-1185">Reference proteome</keyword>
<feature type="domain" description="CheW-like" evidence="1">
    <location>
        <begin position="33"/>
        <end position="173"/>
    </location>
</feature>
<dbReference type="PANTHER" id="PTHR22617">
    <property type="entry name" value="CHEMOTAXIS SENSOR HISTIDINE KINASE-RELATED"/>
    <property type="match status" value="1"/>
</dbReference>
<comment type="caution">
    <text evidence="2">The sequence shown here is derived from an EMBL/GenBank/DDBJ whole genome shotgun (WGS) entry which is preliminary data.</text>
</comment>
<name>A0A918K3M6_9GAMM</name>
<dbReference type="AlphaFoldDB" id="A0A918K3M6"/>
<evidence type="ECO:0000259" key="1">
    <source>
        <dbReference type="PROSITE" id="PS50851"/>
    </source>
</evidence>
<proteinExistence type="predicted"/>
<evidence type="ECO:0000313" key="3">
    <source>
        <dbReference type="Proteomes" id="UP000626148"/>
    </source>
</evidence>
<dbReference type="InterPro" id="IPR036061">
    <property type="entry name" value="CheW-like_dom_sf"/>
</dbReference>
<dbReference type="InterPro" id="IPR039315">
    <property type="entry name" value="CheW"/>
</dbReference>
<dbReference type="InterPro" id="IPR002545">
    <property type="entry name" value="CheW-lke_dom"/>
</dbReference>
<accession>A0A918K3M6</accession>
<dbReference type="Pfam" id="PF01584">
    <property type="entry name" value="CheW"/>
    <property type="match status" value="1"/>
</dbReference>
<organism evidence="2 3">
    <name type="scientific">Saccharospirillum salsuginis</name>
    <dbReference type="NCBI Taxonomy" id="418750"/>
    <lineage>
        <taxon>Bacteria</taxon>
        <taxon>Pseudomonadati</taxon>
        <taxon>Pseudomonadota</taxon>
        <taxon>Gammaproteobacteria</taxon>
        <taxon>Oceanospirillales</taxon>
        <taxon>Saccharospirillaceae</taxon>
        <taxon>Saccharospirillum</taxon>
    </lineage>
</organism>
<dbReference type="PROSITE" id="PS50851">
    <property type="entry name" value="CHEW"/>
    <property type="match status" value="1"/>
</dbReference>
<dbReference type="SUPFAM" id="SSF50341">
    <property type="entry name" value="CheW-like"/>
    <property type="match status" value="1"/>
</dbReference>
<reference evidence="2" key="2">
    <citation type="submission" date="2020-09" db="EMBL/GenBank/DDBJ databases">
        <authorList>
            <person name="Sun Q."/>
            <person name="Kim S."/>
        </authorList>
    </citation>
    <scope>NUCLEOTIDE SEQUENCE</scope>
    <source>
        <strain evidence="2">KCTC 22169</strain>
    </source>
</reference>
<dbReference type="GO" id="GO:0005829">
    <property type="term" value="C:cytosol"/>
    <property type="evidence" value="ECO:0007669"/>
    <property type="project" value="TreeGrafter"/>
</dbReference>
<sequence length="178" mass="19998">MSDMTPIQLLRDIASRCRAQAAGLPEQQEARETWSGIGFRLGNQHFVAAMDEITEILKVPPVTRLPNVKPWVQGVANVRGRLIPVVDLDLFFDAPSQESLRNRHILVIEQQEQVDGLIVDAVEGMQHFPVDEFSDTVPELPAAISAFVRGHYVRDNRVWAVISMADLYEHEAFQDVAV</sequence>
<dbReference type="PANTHER" id="PTHR22617:SF43">
    <property type="entry name" value="PROTEIN PILI"/>
    <property type="match status" value="1"/>
</dbReference>
<dbReference type="SMART" id="SM00260">
    <property type="entry name" value="CheW"/>
    <property type="match status" value="1"/>
</dbReference>
<dbReference type="Gene3D" id="2.30.30.40">
    <property type="entry name" value="SH3 Domains"/>
    <property type="match status" value="1"/>
</dbReference>